<keyword evidence="3" id="KW-1185">Reference proteome</keyword>
<feature type="region of interest" description="Disordered" evidence="1">
    <location>
        <begin position="18"/>
        <end position="69"/>
    </location>
</feature>
<proteinExistence type="predicted"/>
<organism evidence="2 3">
    <name type="scientific">Rhizoclosmatium globosum</name>
    <dbReference type="NCBI Taxonomy" id="329046"/>
    <lineage>
        <taxon>Eukaryota</taxon>
        <taxon>Fungi</taxon>
        <taxon>Fungi incertae sedis</taxon>
        <taxon>Chytridiomycota</taxon>
        <taxon>Chytridiomycota incertae sedis</taxon>
        <taxon>Chytridiomycetes</taxon>
        <taxon>Chytridiales</taxon>
        <taxon>Chytriomycetaceae</taxon>
        <taxon>Rhizoclosmatium</taxon>
    </lineage>
</organism>
<dbReference type="Proteomes" id="UP000193642">
    <property type="component" value="Unassembled WGS sequence"/>
</dbReference>
<evidence type="ECO:0000313" key="3">
    <source>
        <dbReference type="Proteomes" id="UP000193642"/>
    </source>
</evidence>
<evidence type="ECO:0000313" key="2">
    <source>
        <dbReference type="EMBL" id="ORY30140.1"/>
    </source>
</evidence>
<evidence type="ECO:0000256" key="1">
    <source>
        <dbReference type="SAM" id="MobiDB-lite"/>
    </source>
</evidence>
<protein>
    <submittedName>
        <fullName evidence="2">Uncharacterized protein</fullName>
    </submittedName>
</protein>
<name>A0A1Y2B6H5_9FUNG</name>
<reference evidence="2 3" key="1">
    <citation type="submission" date="2016-07" db="EMBL/GenBank/DDBJ databases">
        <title>Pervasive Adenine N6-methylation of Active Genes in Fungi.</title>
        <authorList>
            <consortium name="DOE Joint Genome Institute"/>
            <person name="Mondo S.J."/>
            <person name="Dannebaum R.O."/>
            <person name="Kuo R.C."/>
            <person name="Labutti K."/>
            <person name="Haridas S."/>
            <person name="Kuo A."/>
            <person name="Salamov A."/>
            <person name="Ahrendt S.R."/>
            <person name="Lipzen A."/>
            <person name="Sullivan W."/>
            <person name="Andreopoulos W.B."/>
            <person name="Clum A."/>
            <person name="Lindquist E."/>
            <person name="Daum C."/>
            <person name="Ramamoorthy G.K."/>
            <person name="Gryganskyi A."/>
            <person name="Culley D."/>
            <person name="Magnuson J.K."/>
            <person name="James T.Y."/>
            <person name="O'Malley M.A."/>
            <person name="Stajich J.E."/>
            <person name="Spatafora J.W."/>
            <person name="Visel A."/>
            <person name="Grigoriev I.V."/>
        </authorList>
    </citation>
    <scope>NUCLEOTIDE SEQUENCE [LARGE SCALE GENOMIC DNA]</scope>
    <source>
        <strain evidence="2 3">JEL800</strain>
    </source>
</reference>
<dbReference type="EMBL" id="MCGO01000084">
    <property type="protein sequence ID" value="ORY30140.1"/>
    <property type="molecule type" value="Genomic_DNA"/>
</dbReference>
<comment type="caution">
    <text evidence="2">The sequence shown here is derived from an EMBL/GenBank/DDBJ whole genome shotgun (WGS) entry which is preliminary data.</text>
</comment>
<accession>A0A1Y2B6H5</accession>
<gene>
    <name evidence="2" type="ORF">BCR33DRAFT_724462</name>
</gene>
<sequence length="229" mass="26363">MVNLLKQTFADWKVERLSQTRRVSPPPSKQAVSSRPVRNQTGQRGQSEGLEGRQQQPHFDNIKTPPKKEQLSLTSLNLANNHQNTSSSVLNPRRLYEKMDLDGYYPYQDHSEDYDDFCARRHHPPSQTQPYPPPRFLYQQTYLQNHSTQHRSQQYSGSYHYSQVGPAAPSVPHNTSNLHHSHTHVYPPPTHVQAGQPTHFTTPPVHPVHPTLPHVGHTFYYPPFPPNHQ</sequence>
<dbReference type="AlphaFoldDB" id="A0A1Y2B6H5"/>
<feature type="compositionally biased region" description="Polar residues" evidence="1">
    <location>
        <begin position="30"/>
        <end position="46"/>
    </location>
</feature>